<evidence type="ECO:0000259" key="11">
    <source>
        <dbReference type="PROSITE" id="PS51643"/>
    </source>
</evidence>
<dbReference type="NCBIfam" id="TIGR01596">
    <property type="entry name" value="cas3_HD"/>
    <property type="match status" value="1"/>
</dbReference>
<organism evidence="12 13">
    <name type="scientific">Niallia alba</name>
    <dbReference type="NCBI Taxonomy" id="2729105"/>
    <lineage>
        <taxon>Bacteria</taxon>
        <taxon>Bacillati</taxon>
        <taxon>Bacillota</taxon>
        <taxon>Bacilli</taxon>
        <taxon>Bacillales</taxon>
        <taxon>Bacillaceae</taxon>
        <taxon>Niallia</taxon>
    </lineage>
</organism>
<dbReference type="InterPro" id="IPR006483">
    <property type="entry name" value="CRISPR-assoc_Cas3_HD"/>
</dbReference>
<comment type="similarity">
    <text evidence="2">In the central section; belongs to the CRISPR-associated helicase Cas3 family.</text>
</comment>
<keyword evidence="4" id="KW-0479">Metal-binding</keyword>
<dbReference type="Pfam" id="PF00270">
    <property type="entry name" value="DEAD"/>
    <property type="match status" value="1"/>
</dbReference>
<dbReference type="NCBIfam" id="TIGR01587">
    <property type="entry name" value="cas3_core"/>
    <property type="match status" value="1"/>
</dbReference>
<dbReference type="InterPro" id="IPR054712">
    <property type="entry name" value="Cas3-like_dom"/>
</dbReference>
<comment type="similarity">
    <text evidence="10">Belongs to the DEAD box helicase family.</text>
</comment>
<dbReference type="SUPFAM" id="SSF109604">
    <property type="entry name" value="HD-domain/PDEase-like"/>
    <property type="match status" value="1"/>
</dbReference>
<dbReference type="InterPro" id="IPR050079">
    <property type="entry name" value="DEAD_box_RNA_helicase"/>
</dbReference>
<keyword evidence="13" id="KW-1185">Reference proteome</keyword>
<keyword evidence="6" id="KW-0378">Hydrolase</keyword>
<accession>A0A7Y0K719</accession>
<dbReference type="Gene3D" id="1.10.3210.30">
    <property type="match status" value="1"/>
</dbReference>
<dbReference type="SMART" id="SM00487">
    <property type="entry name" value="DEXDc"/>
    <property type="match status" value="1"/>
</dbReference>
<dbReference type="CDD" id="cd09641">
    <property type="entry name" value="Cas3''_I"/>
    <property type="match status" value="1"/>
</dbReference>
<keyword evidence="3" id="KW-0540">Nuclease</keyword>
<dbReference type="InterPro" id="IPR038257">
    <property type="entry name" value="CRISPR-assoc_Cas3_HD_sf"/>
</dbReference>
<dbReference type="GO" id="GO:0016787">
    <property type="term" value="F:hydrolase activity"/>
    <property type="evidence" value="ECO:0007669"/>
    <property type="project" value="UniProtKB-KW"/>
</dbReference>
<feature type="domain" description="HD Cas3-type" evidence="11">
    <location>
        <begin position="10"/>
        <end position="193"/>
    </location>
</feature>
<dbReference type="GO" id="GO:0004518">
    <property type="term" value="F:nuclease activity"/>
    <property type="evidence" value="ECO:0007669"/>
    <property type="project" value="UniProtKB-KW"/>
</dbReference>
<dbReference type="InterPro" id="IPR014001">
    <property type="entry name" value="Helicase_ATP-bd"/>
</dbReference>
<evidence type="ECO:0000256" key="4">
    <source>
        <dbReference type="ARBA" id="ARBA00022723"/>
    </source>
</evidence>
<name>A0A7Y0K719_9BACI</name>
<dbReference type="GO" id="GO:0051607">
    <property type="term" value="P:defense response to virus"/>
    <property type="evidence" value="ECO:0007669"/>
    <property type="project" value="UniProtKB-KW"/>
</dbReference>
<dbReference type="InterPro" id="IPR001650">
    <property type="entry name" value="Helicase_C-like"/>
</dbReference>
<dbReference type="PROSITE" id="PS51643">
    <property type="entry name" value="HD_CAS3"/>
    <property type="match status" value="1"/>
</dbReference>
<dbReference type="AlphaFoldDB" id="A0A7Y0K719"/>
<dbReference type="GO" id="GO:0046872">
    <property type="term" value="F:metal ion binding"/>
    <property type="evidence" value="ECO:0007669"/>
    <property type="project" value="UniProtKB-KW"/>
</dbReference>
<keyword evidence="9" id="KW-0051">Antiviral defense</keyword>
<dbReference type="PANTHER" id="PTHR47959:SF16">
    <property type="entry name" value="CRISPR-ASSOCIATED NUCLEASE_HELICASE CAS3-RELATED"/>
    <property type="match status" value="1"/>
</dbReference>
<proteinExistence type="inferred from homology"/>
<evidence type="ECO:0000256" key="3">
    <source>
        <dbReference type="ARBA" id="ARBA00022722"/>
    </source>
</evidence>
<dbReference type="PANTHER" id="PTHR47959">
    <property type="entry name" value="ATP-DEPENDENT RNA HELICASE RHLE-RELATED"/>
    <property type="match status" value="1"/>
</dbReference>
<evidence type="ECO:0000256" key="5">
    <source>
        <dbReference type="ARBA" id="ARBA00022741"/>
    </source>
</evidence>
<dbReference type="Pfam" id="PF22590">
    <property type="entry name" value="Cas3-like_C_2"/>
    <property type="match status" value="1"/>
</dbReference>
<dbReference type="SUPFAM" id="SSF52540">
    <property type="entry name" value="P-loop containing nucleoside triphosphate hydrolases"/>
    <property type="match status" value="1"/>
</dbReference>
<dbReference type="Proteomes" id="UP000588491">
    <property type="component" value="Unassembled WGS sequence"/>
</dbReference>
<dbReference type="Gene3D" id="3.40.50.300">
    <property type="entry name" value="P-loop containing nucleotide triphosphate hydrolases"/>
    <property type="match status" value="2"/>
</dbReference>
<evidence type="ECO:0000256" key="1">
    <source>
        <dbReference type="ARBA" id="ARBA00006847"/>
    </source>
</evidence>
<comment type="similarity">
    <text evidence="1">In the N-terminal section; belongs to the CRISPR-associated nuclease Cas3-HD family.</text>
</comment>
<evidence type="ECO:0000256" key="8">
    <source>
        <dbReference type="ARBA" id="ARBA00022840"/>
    </source>
</evidence>
<dbReference type="RefSeq" id="WP_169188244.1">
    <property type="nucleotide sequence ID" value="NZ_JABBPK010000001.1"/>
</dbReference>
<dbReference type="InterPro" id="IPR027417">
    <property type="entry name" value="P-loop_NTPase"/>
</dbReference>
<evidence type="ECO:0000313" key="13">
    <source>
        <dbReference type="Proteomes" id="UP000588491"/>
    </source>
</evidence>
<dbReference type="InterPro" id="IPR011545">
    <property type="entry name" value="DEAD/DEAH_box_helicase_dom"/>
</dbReference>
<evidence type="ECO:0000256" key="6">
    <source>
        <dbReference type="ARBA" id="ARBA00022801"/>
    </source>
</evidence>
<keyword evidence="8" id="KW-0067">ATP-binding</keyword>
<evidence type="ECO:0000256" key="2">
    <source>
        <dbReference type="ARBA" id="ARBA00009046"/>
    </source>
</evidence>
<dbReference type="GO" id="GO:0003676">
    <property type="term" value="F:nucleic acid binding"/>
    <property type="evidence" value="ECO:0007669"/>
    <property type="project" value="InterPro"/>
</dbReference>
<gene>
    <name evidence="12" type="primary">cas3</name>
    <name evidence="12" type="ORF">HHU08_08205</name>
</gene>
<keyword evidence="7" id="KW-0347">Helicase</keyword>
<reference evidence="12 13" key="1">
    <citation type="submission" date="2020-04" db="EMBL/GenBank/DDBJ databases">
        <title>Bacillus sp. UniB3 isolated from commercial digestive syrup.</title>
        <authorList>
            <person name="Thorat V."/>
            <person name="Kirdat K."/>
            <person name="Tiwarekar B."/>
            <person name="Yadav A."/>
        </authorList>
    </citation>
    <scope>NUCLEOTIDE SEQUENCE [LARGE SCALE GENOMIC DNA]</scope>
    <source>
        <strain evidence="12 13">UniB3</strain>
    </source>
</reference>
<dbReference type="GO" id="GO:0003724">
    <property type="term" value="F:RNA helicase activity"/>
    <property type="evidence" value="ECO:0007669"/>
    <property type="project" value="TreeGrafter"/>
</dbReference>
<dbReference type="InterPro" id="IPR006474">
    <property type="entry name" value="Helicase_Cas3_CRISPR-ass_core"/>
</dbReference>
<sequence length="753" mass="87836">MNNLFLAKSDVQLEETIVKHTKALLEEFDRLKVIYCNIPNLRYDLLEIACVYHDVGKINTKFQNKLLKALKKTDCLLEDLLPKAGEVPHGYLSCAFIPYKEILENKEEREIVAQAVYYHHNRSAANPKDLKETILYDLPKYYLSFKEAFPFLLAEPKANFKPYLNRRIRKQRNQEQAKQFVLVKGLLNKIDYAASAHIPVEIANPGLDNYVDKFLAVKYKSGRNELQNYLLEHQKENNIVIASTGIGKTEAALYWIGDSKGFFTLPLRVSINSIYKRIESEINFKEVALLHSETESEYVKNDLYSIDYFEKTRQWSMPLTISTLDQMLDFVFKEEGFEKKLATLAYSKLVIDEIQMYSPKMLACLLVALKEITDIGGKFTIMTATFAPFLLDLMVGKLNIPFKQSCDPFYKKLNGEVIVRHRLIVKNEQLNIEDIMKNKIDKKILIIVNTVQRAQEIHDALKERDDVFLFHSRFTKMDRKEKEAAIQEMGKLENKSSGIWIATQVVEASVDIDFDVLYTELSDLNGLFQRMGRVYRNRILDHERVNVFVYDGGNDYPSGISYRDKYSVVDSSIFEISKQVLQEYSSPVIFTEELKMELIEKNYTTQRLEKSTYYNEVKEFLDILTSIEEYDEDLDPRITDLREIFNETIVPYSVYQENQNTIEELVAKYSKTLRIKATNAIREERAKLRDKLYEFTVDIPQYRVTNARKLNREEQFLKIGSYESIKVIDFEYDSTVGLKYSNDKKLFSSSQIM</sequence>
<dbReference type="SMART" id="SM00490">
    <property type="entry name" value="HELICc"/>
    <property type="match status" value="1"/>
</dbReference>
<evidence type="ECO:0000256" key="7">
    <source>
        <dbReference type="ARBA" id="ARBA00022806"/>
    </source>
</evidence>
<keyword evidence="5" id="KW-0547">Nucleotide-binding</keyword>
<dbReference type="Pfam" id="PF18019">
    <property type="entry name" value="Cas3_HD"/>
    <property type="match status" value="1"/>
</dbReference>
<protein>
    <submittedName>
        <fullName evidence="12">CRISPR-associated helicase Cas3</fullName>
    </submittedName>
</protein>
<dbReference type="EMBL" id="JABBPK010000001">
    <property type="protein sequence ID" value="NMO76973.1"/>
    <property type="molecule type" value="Genomic_DNA"/>
</dbReference>
<comment type="caution">
    <text evidence="12">The sequence shown here is derived from an EMBL/GenBank/DDBJ whole genome shotgun (WGS) entry which is preliminary data.</text>
</comment>
<evidence type="ECO:0000256" key="9">
    <source>
        <dbReference type="ARBA" id="ARBA00023118"/>
    </source>
</evidence>
<evidence type="ECO:0000313" key="12">
    <source>
        <dbReference type="EMBL" id="NMO76973.1"/>
    </source>
</evidence>
<evidence type="ECO:0000256" key="10">
    <source>
        <dbReference type="ARBA" id="ARBA00038437"/>
    </source>
</evidence>
<dbReference type="GO" id="GO:0005829">
    <property type="term" value="C:cytosol"/>
    <property type="evidence" value="ECO:0007669"/>
    <property type="project" value="TreeGrafter"/>
</dbReference>
<dbReference type="GO" id="GO:0005524">
    <property type="term" value="F:ATP binding"/>
    <property type="evidence" value="ECO:0007669"/>
    <property type="project" value="UniProtKB-KW"/>
</dbReference>